<dbReference type="GeneID" id="41594420"/>
<feature type="site" description="Interaction with target DNA" evidence="7">
    <location>
        <position position="72"/>
    </location>
</feature>
<dbReference type="Pfam" id="PF04493">
    <property type="entry name" value="Endonuclease_5"/>
    <property type="match status" value="1"/>
</dbReference>
<dbReference type="GO" id="GO:0006281">
    <property type="term" value="P:DNA repair"/>
    <property type="evidence" value="ECO:0007669"/>
    <property type="project" value="UniProtKB-UniRule"/>
</dbReference>
<dbReference type="Proteomes" id="UP000236248">
    <property type="component" value="Chromosome NCAV"/>
</dbReference>
<keyword evidence="7" id="KW-0234">DNA repair</keyword>
<dbReference type="InterPro" id="IPR007581">
    <property type="entry name" value="Endonuclease-V"/>
</dbReference>
<sequence>MLQVETIKRYQSRMACKVVAHDVVDVESIRYAVGVDVAYKGDMAFAAAVMVDRLDGKIVYESNSISRVYIPYIPGLLFLREGAPMLSALRSLIKYVYGRSCIGCIDDCIVIVDGNGMLHPRLFGLACYIGILIDIPTVGVSKSLLCGTIISKSSDGSVMLNGREVARVVEYNGKRIYVSIGHKISLDSAEGIVRSLIHYGEEAAAEGVRARARKSKSIPLSSSSLPSSLPLPEPLRLAHNAANALRRSQALH</sequence>
<proteinExistence type="inferred from homology"/>
<keyword evidence="5 7" id="KW-0255">Endonuclease</keyword>
<comment type="cofactor">
    <cofactor evidence="7">
        <name>Mg(2+)</name>
        <dbReference type="ChEBI" id="CHEBI:18420"/>
    </cofactor>
</comment>
<evidence type="ECO:0000256" key="6">
    <source>
        <dbReference type="ARBA" id="ARBA00022801"/>
    </source>
</evidence>
<keyword evidence="4 7" id="KW-0540">Nuclease</keyword>
<dbReference type="Gene3D" id="3.30.2170.10">
    <property type="entry name" value="archaeoglobus fulgidus dsm 4304 superfamily"/>
    <property type="match status" value="1"/>
</dbReference>
<dbReference type="GO" id="GO:0005737">
    <property type="term" value="C:cytoplasm"/>
    <property type="evidence" value="ECO:0007669"/>
    <property type="project" value="UniProtKB-SubCell"/>
</dbReference>
<comment type="similarity">
    <text evidence="7">Belongs to the endonuclease V family.</text>
</comment>
<evidence type="ECO:0000256" key="2">
    <source>
        <dbReference type="ARBA" id="ARBA00004496"/>
    </source>
</evidence>
<dbReference type="EC" id="3.1.21.7" evidence="7"/>
<evidence type="ECO:0000256" key="5">
    <source>
        <dbReference type="ARBA" id="ARBA00022759"/>
    </source>
</evidence>
<evidence type="ECO:0000256" key="1">
    <source>
        <dbReference type="ARBA" id="ARBA00001835"/>
    </source>
</evidence>
<dbReference type="AlphaFoldDB" id="A0A2K5APH4"/>
<keyword evidence="9" id="KW-1185">Reference proteome</keyword>
<comment type="subcellular location">
    <subcellularLocation>
        <location evidence="2 7">Cytoplasm</location>
    </subcellularLocation>
</comment>
<dbReference type="GO" id="GO:0043737">
    <property type="term" value="F:deoxyribonuclease V activity"/>
    <property type="evidence" value="ECO:0007669"/>
    <property type="project" value="UniProtKB-UniRule"/>
</dbReference>
<dbReference type="EMBL" id="LT981265">
    <property type="protein sequence ID" value="SPC33517.1"/>
    <property type="molecule type" value="Genomic_DNA"/>
</dbReference>
<name>A0A2K5APH4_9ARCH</name>
<dbReference type="GO" id="GO:0003727">
    <property type="term" value="F:single-stranded RNA binding"/>
    <property type="evidence" value="ECO:0007669"/>
    <property type="project" value="TreeGrafter"/>
</dbReference>
<protein>
    <recommendedName>
        <fullName evidence="7">Endonuclease V</fullName>
        <ecNumber evidence="7">3.1.21.7</ecNumber>
    </recommendedName>
    <alternativeName>
        <fullName evidence="7">Deoxyinosine 3'endonuclease</fullName>
    </alternativeName>
    <alternativeName>
        <fullName evidence="7">Deoxyribonuclease V</fullName>
        <shortName evidence="7">DNase V</shortName>
    </alternativeName>
</protein>
<reference evidence="9" key="1">
    <citation type="submission" date="2018-01" db="EMBL/GenBank/DDBJ databases">
        <authorList>
            <person name="Kerou L M."/>
        </authorList>
    </citation>
    <scope>NUCLEOTIDE SEQUENCE [LARGE SCALE GENOMIC DNA]</scope>
    <source>
        <strain evidence="9">SCU2</strain>
    </source>
</reference>
<dbReference type="GO" id="GO:0000287">
    <property type="term" value="F:magnesium ion binding"/>
    <property type="evidence" value="ECO:0007669"/>
    <property type="project" value="UniProtKB-UniRule"/>
</dbReference>
<evidence type="ECO:0000313" key="9">
    <source>
        <dbReference type="Proteomes" id="UP000236248"/>
    </source>
</evidence>
<gene>
    <name evidence="7" type="primary">nfi</name>
    <name evidence="8" type="ORF">NCAV_0323</name>
</gene>
<dbReference type="KEGG" id="ncv:NCAV_0323"/>
<dbReference type="PANTHER" id="PTHR28511">
    <property type="entry name" value="ENDONUCLEASE V"/>
    <property type="match status" value="1"/>
</dbReference>
<comment type="function">
    <text evidence="7">DNA repair enzyme involved in the repair of deaminated bases. Selectively cleaves double-stranded DNA at the second phosphodiester bond 3' to a deoxyinosine leaving behind the intact lesion on the nicked DNA.</text>
</comment>
<keyword evidence="7" id="KW-0460">Magnesium</keyword>
<keyword evidence="3 7" id="KW-0963">Cytoplasm</keyword>
<evidence type="ECO:0000313" key="8">
    <source>
        <dbReference type="EMBL" id="SPC33517.1"/>
    </source>
</evidence>
<feature type="binding site" evidence="7">
    <location>
        <position position="36"/>
    </location>
    <ligand>
        <name>Mg(2+)</name>
        <dbReference type="ChEBI" id="CHEBI:18420"/>
    </ligand>
</feature>
<dbReference type="HAMAP" id="MF_00801">
    <property type="entry name" value="Endonuclease_5"/>
    <property type="match status" value="1"/>
</dbReference>
<keyword evidence="6 7" id="KW-0378">Hydrolase</keyword>
<accession>A0A2K5APH4</accession>
<feature type="binding site" evidence="7">
    <location>
        <position position="113"/>
    </location>
    <ligand>
        <name>Mg(2+)</name>
        <dbReference type="ChEBI" id="CHEBI:18420"/>
    </ligand>
</feature>
<comment type="catalytic activity">
    <reaction evidence="1 7">
        <text>Endonucleolytic cleavage at apurinic or apyrimidinic sites to products with a 5'-phosphate.</text>
        <dbReference type="EC" id="3.1.21.7"/>
    </reaction>
</comment>
<evidence type="ECO:0000256" key="7">
    <source>
        <dbReference type="HAMAP-Rule" id="MF_00801"/>
    </source>
</evidence>
<organism evidence="8 9">
    <name type="scientific">Candidatus Nitrosocaldus cavascurensis</name>
    <dbReference type="NCBI Taxonomy" id="2058097"/>
    <lineage>
        <taxon>Archaea</taxon>
        <taxon>Nitrososphaerota</taxon>
        <taxon>Nitrososphaeria</taxon>
        <taxon>Candidatus Nitrosocaldales</taxon>
        <taxon>Candidatus Nitrosocaldaceae</taxon>
        <taxon>Candidatus Nitrosocaldus</taxon>
    </lineage>
</organism>
<dbReference type="RefSeq" id="WP_103287677.1">
    <property type="nucleotide sequence ID" value="NZ_LT981265.1"/>
</dbReference>
<evidence type="ECO:0000256" key="3">
    <source>
        <dbReference type="ARBA" id="ARBA00022490"/>
    </source>
</evidence>
<dbReference type="GO" id="GO:0016891">
    <property type="term" value="F:RNA endonuclease activity producing 5'-phosphomonoesters, hydrolytic mechanism"/>
    <property type="evidence" value="ECO:0007669"/>
    <property type="project" value="TreeGrafter"/>
</dbReference>
<dbReference type="PANTHER" id="PTHR28511:SF1">
    <property type="entry name" value="ENDONUCLEASE V"/>
    <property type="match status" value="1"/>
</dbReference>
<keyword evidence="7" id="KW-0479">Metal-binding</keyword>
<evidence type="ECO:0000256" key="4">
    <source>
        <dbReference type="ARBA" id="ARBA00022722"/>
    </source>
</evidence>
<keyword evidence="7" id="KW-0227">DNA damage</keyword>